<protein>
    <submittedName>
        <fullName evidence="1">Uncharacterized protein</fullName>
    </submittedName>
</protein>
<organism evidence="1 2">
    <name type="scientific">Lucifera butyrica</name>
    <dbReference type="NCBI Taxonomy" id="1351585"/>
    <lineage>
        <taxon>Bacteria</taxon>
        <taxon>Bacillati</taxon>
        <taxon>Bacillota</taxon>
        <taxon>Negativicutes</taxon>
        <taxon>Veillonellales</taxon>
        <taxon>Veillonellaceae</taxon>
        <taxon>Lucifera</taxon>
    </lineage>
</organism>
<dbReference type="Proteomes" id="UP000277811">
    <property type="component" value="Unassembled WGS sequence"/>
</dbReference>
<accession>A0A498R6P2</accession>
<keyword evidence="2" id="KW-1185">Reference proteome</keyword>
<proteinExistence type="predicted"/>
<reference evidence="1 2" key="1">
    <citation type="submission" date="2018-06" db="EMBL/GenBank/DDBJ databases">
        <authorList>
            <person name="Strepis N."/>
        </authorList>
    </citation>
    <scope>NUCLEOTIDE SEQUENCE [LARGE SCALE GENOMIC DNA]</scope>
    <source>
        <strain evidence="1">LUCI</strain>
    </source>
</reference>
<gene>
    <name evidence="1" type="ORF">LUCI_2265</name>
</gene>
<dbReference type="RefSeq" id="WP_207857503.1">
    <property type="nucleotide sequence ID" value="NZ_UPPP01000070.1"/>
</dbReference>
<dbReference type="AlphaFoldDB" id="A0A498R6P2"/>
<dbReference type="EMBL" id="UPPP01000070">
    <property type="protein sequence ID" value="VBB07021.1"/>
    <property type="molecule type" value="Genomic_DNA"/>
</dbReference>
<evidence type="ECO:0000313" key="1">
    <source>
        <dbReference type="EMBL" id="VBB07021.1"/>
    </source>
</evidence>
<evidence type="ECO:0000313" key="2">
    <source>
        <dbReference type="Proteomes" id="UP000277811"/>
    </source>
</evidence>
<sequence length="94" mass="10412">MSIKNAFKNPRQAPVVSILPRQLNTSYSVLLQVLPAIRHGLKEINATDPQHALTEVALMSYLIGLGFDYRTAKVIVESWESDEQLVCDGILTSS</sequence>
<name>A0A498R6P2_9FIRM</name>